<evidence type="ECO:0000313" key="4">
    <source>
        <dbReference type="Proteomes" id="UP000199337"/>
    </source>
</evidence>
<dbReference type="GO" id="GO:0045547">
    <property type="term" value="F:ditrans,polycis-polyprenyl diphosphate synthase [(2E,6E)-farnesyl diphosphate specific] activity"/>
    <property type="evidence" value="ECO:0007669"/>
    <property type="project" value="TreeGrafter"/>
</dbReference>
<evidence type="ECO:0000313" key="3">
    <source>
        <dbReference type="EMBL" id="SFG69531.1"/>
    </source>
</evidence>
<keyword evidence="4" id="KW-1185">Reference proteome</keyword>
<dbReference type="RefSeq" id="WP_092471600.1">
    <property type="nucleotide sequence ID" value="NZ_FOOX01000008.1"/>
</dbReference>
<evidence type="ECO:0000256" key="2">
    <source>
        <dbReference type="ARBA" id="ARBA00038453"/>
    </source>
</evidence>
<proteinExistence type="inferred from homology"/>
<dbReference type="Proteomes" id="UP000199337">
    <property type="component" value="Unassembled WGS sequence"/>
</dbReference>
<evidence type="ECO:0000256" key="1">
    <source>
        <dbReference type="ARBA" id="ARBA00022679"/>
    </source>
</evidence>
<dbReference type="AlphaFoldDB" id="A0A1I2U4J7"/>
<dbReference type="NCBIfam" id="TIGR00055">
    <property type="entry name" value="uppS"/>
    <property type="match status" value="1"/>
</dbReference>
<dbReference type="SUPFAM" id="SSF64005">
    <property type="entry name" value="Undecaprenyl diphosphate synthase"/>
    <property type="match status" value="1"/>
</dbReference>
<dbReference type="PANTHER" id="PTHR10291">
    <property type="entry name" value="DEHYDRODOLICHYL DIPHOSPHATE SYNTHASE FAMILY MEMBER"/>
    <property type="match status" value="1"/>
</dbReference>
<dbReference type="InterPro" id="IPR001441">
    <property type="entry name" value="UPP_synth-like"/>
</dbReference>
<dbReference type="GO" id="GO:0016094">
    <property type="term" value="P:polyprenol biosynthetic process"/>
    <property type="evidence" value="ECO:0007669"/>
    <property type="project" value="TreeGrafter"/>
</dbReference>
<organism evidence="3 4">
    <name type="scientific">Desulfotruncus arcticus DSM 17038</name>
    <dbReference type="NCBI Taxonomy" id="1121424"/>
    <lineage>
        <taxon>Bacteria</taxon>
        <taxon>Bacillati</taxon>
        <taxon>Bacillota</taxon>
        <taxon>Clostridia</taxon>
        <taxon>Eubacteriales</taxon>
        <taxon>Desulfallaceae</taxon>
        <taxon>Desulfotruncus</taxon>
    </lineage>
</organism>
<reference evidence="4" key="1">
    <citation type="submission" date="2016-10" db="EMBL/GenBank/DDBJ databases">
        <authorList>
            <person name="Varghese N."/>
            <person name="Submissions S."/>
        </authorList>
    </citation>
    <scope>NUCLEOTIDE SEQUENCE [LARGE SCALE GENOMIC DNA]</scope>
    <source>
        <strain evidence="4">DSM 17038</strain>
    </source>
</reference>
<name>A0A1I2U4J7_9FIRM</name>
<protein>
    <submittedName>
        <fullName evidence="3">Undecaprenyl diphosphate synthase</fullName>
    </submittedName>
</protein>
<dbReference type="OrthoDB" id="4191603at2"/>
<dbReference type="InterPro" id="IPR036424">
    <property type="entry name" value="UPP_synth-like_sf"/>
</dbReference>
<dbReference type="Pfam" id="PF01255">
    <property type="entry name" value="Prenyltransf"/>
    <property type="match status" value="1"/>
</dbReference>
<keyword evidence="1" id="KW-0808">Transferase</keyword>
<comment type="similarity">
    <text evidence="2">Belongs to the UPP synthase family. Z-FPP synthase subfamily.</text>
</comment>
<sequence>MTCPKFGRLPKHIGVIPDGNRRWAVNNGLAKQDGYQKGLDPGMMLYEMCVELGIPELTFYGFTQDNTKRPAVQKKAFQQACVDAVKMLANRDASLLVVGDYSSPLFPKELLEFKQRKTFGRDLIKINFLVNYGWKWDLSNFINAVEKNSFKKTRNINEHIASSDISRIDLIVRWGGRRRLSGFLPVQSIYSDFYIIDDLWPDFKKNHFYEALQWYETQDITLGG</sequence>
<dbReference type="STRING" id="341036.SAMN05660649_02391"/>
<dbReference type="EMBL" id="FOOX01000008">
    <property type="protein sequence ID" value="SFG69531.1"/>
    <property type="molecule type" value="Genomic_DNA"/>
</dbReference>
<dbReference type="Gene3D" id="3.40.1180.10">
    <property type="entry name" value="Decaprenyl diphosphate synthase-like"/>
    <property type="match status" value="1"/>
</dbReference>
<dbReference type="CDD" id="cd00475">
    <property type="entry name" value="Cis_IPPS"/>
    <property type="match status" value="1"/>
</dbReference>
<accession>A0A1I2U4J7</accession>
<dbReference type="PANTHER" id="PTHR10291:SF43">
    <property type="entry name" value="DEHYDRODOLICHYL DIPHOSPHATE SYNTHASE COMPLEX SUBUNIT DHDDS"/>
    <property type="match status" value="1"/>
</dbReference>
<gene>
    <name evidence="3" type="ORF">SAMN05660649_02391</name>
</gene>